<evidence type="ECO:0000313" key="4">
    <source>
        <dbReference type="EMBL" id="QGP93878.1"/>
    </source>
</evidence>
<keyword evidence="2 4" id="KW-0378">Hydrolase</keyword>
<feature type="binding site" evidence="3">
    <location>
        <position position="288"/>
    </location>
    <ligand>
        <name>Mg(2+)</name>
        <dbReference type="ChEBI" id="CHEBI:18420"/>
        <label>1</label>
    </ligand>
</feature>
<dbReference type="PANTHER" id="PTHR16222:SF24">
    <property type="entry name" value="ADP-RIBOSYLHYDROLASE ARH3"/>
    <property type="match status" value="1"/>
</dbReference>
<evidence type="ECO:0000256" key="2">
    <source>
        <dbReference type="ARBA" id="ARBA00022801"/>
    </source>
</evidence>
<gene>
    <name evidence="4" type="ORF">MGLY_33010</name>
</gene>
<evidence type="ECO:0000256" key="1">
    <source>
        <dbReference type="ARBA" id="ARBA00010702"/>
    </source>
</evidence>
<name>A0A6I5ZWB8_9FIRM</name>
<dbReference type="GO" id="GO:0016787">
    <property type="term" value="F:hydrolase activity"/>
    <property type="evidence" value="ECO:0007669"/>
    <property type="project" value="UniProtKB-KW"/>
</dbReference>
<dbReference type="PANTHER" id="PTHR16222">
    <property type="entry name" value="ADP-RIBOSYLGLYCOHYDROLASE"/>
    <property type="match status" value="1"/>
</dbReference>
<dbReference type="OrthoDB" id="9798107at2"/>
<dbReference type="RefSeq" id="WP_156275685.1">
    <property type="nucleotide sequence ID" value="NZ_CP046244.1"/>
</dbReference>
<feature type="binding site" evidence="3">
    <location>
        <position position="289"/>
    </location>
    <ligand>
        <name>Mg(2+)</name>
        <dbReference type="ChEBI" id="CHEBI:18420"/>
        <label>1</label>
    </ligand>
</feature>
<keyword evidence="5" id="KW-1185">Reference proteome</keyword>
<feature type="binding site" evidence="3">
    <location>
        <position position="67"/>
    </location>
    <ligand>
        <name>Mg(2+)</name>
        <dbReference type="ChEBI" id="CHEBI:18420"/>
        <label>1</label>
    </ligand>
</feature>
<feature type="binding site" evidence="3">
    <location>
        <position position="69"/>
    </location>
    <ligand>
        <name>Mg(2+)</name>
        <dbReference type="ChEBI" id="CHEBI:18420"/>
        <label>1</label>
    </ligand>
</feature>
<sequence>MVEQDFTVELDKTIGCLWGLALGDAMGMPTEFLTPEEIASSFGGRVRELRVPLASHPRAGWPPGAVTDDTGQAVALARALINHRRLTPELVANTLLQWAVEADAFAKGFISPSTANALRALQRGATPTEAGCQGRTNGGAMRVAPVALVFRKNWQLLMEQTAIACLPTHGTSLAISGAAAVSAAIAAALAPGASVESVLKAARLGAVAGRDYGCRCWTPLLERRLDLALEIIARYTERADRIRALYEFIGVDMTVTESVITALALVAITDGEPMPAIIEAVNMGGDTDTIAAIAGAICGALKGTRAFDVAMVSQVESVNNLDCRGLAIKLLRLRKAENFS</sequence>
<dbReference type="AlphaFoldDB" id="A0A6I5ZWB8"/>
<dbReference type="Gene3D" id="1.10.4080.10">
    <property type="entry name" value="ADP-ribosylation/Crystallin J1"/>
    <property type="match status" value="1"/>
</dbReference>
<dbReference type="SUPFAM" id="SSF101478">
    <property type="entry name" value="ADP-ribosylglycohydrolase"/>
    <property type="match status" value="1"/>
</dbReference>
<dbReference type="GO" id="GO:0046872">
    <property type="term" value="F:metal ion binding"/>
    <property type="evidence" value="ECO:0007669"/>
    <property type="project" value="UniProtKB-KW"/>
</dbReference>
<keyword evidence="3" id="KW-0479">Metal-binding</keyword>
<dbReference type="InterPro" id="IPR005502">
    <property type="entry name" value="Ribosyl_crysJ1"/>
</dbReference>
<dbReference type="Pfam" id="PF03747">
    <property type="entry name" value="ADP_ribosyl_GH"/>
    <property type="match status" value="1"/>
</dbReference>
<proteinExistence type="inferred from homology"/>
<feature type="binding site" evidence="3">
    <location>
        <position position="68"/>
    </location>
    <ligand>
        <name>Mg(2+)</name>
        <dbReference type="ChEBI" id="CHEBI:18420"/>
        <label>1</label>
    </ligand>
</feature>
<reference evidence="4 5" key="1">
    <citation type="submission" date="2019-11" db="EMBL/GenBank/DDBJ databases">
        <title>Genome sequence of Moorella glycerini DSM11254.</title>
        <authorList>
            <person name="Poehlein A."/>
            <person name="Boeer T."/>
            <person name="Daniel R."/>
        </authorList>
    </citation>
    <scope>NUCLEOTIDE SEQUENCE [LARGE SCALE GENOMIC DNA]</scope>
    <source>
        <strain evidence="4 5">DSM 11254</strain>
    </source>
</reference>
<protein>
    <submittedName>
        <fullName evidence="4">ADP-ribosylglycohydrolase</fullName>
    </submittedName>
</protein>
<evidence type="ECO:0000313" key="5">
    <source>
        <dbReference type="Proteomes" id="UP000425916"/>
    </source>
</evidence>
<feature type="binding site" evidence="3">
    <location>
        <position position="286"/>
    </location>
    <ligand>
        <name>Mg(2+)</name>
        <dbReference type="ChEBI" id="CHEBI:18420"/>
        <label>1</label>
    </ligand>
</feature>
<evidence type="ECO:0000256" key="3">
    <source>
        <dbReference type="PIRSR" id="PIRSR605502-1"/>
    </source>
</evidence>
<dbReference type="EMBL" id="CP046244">
    <property type="protein sequence ID" value="QGP93878.1"/>
    <property type="molecule type" value="Genomic_DNA"/>
</dbReference>
<dbReference type="Proteomes" id="UP000425916">
    <property type="component" value="Chromosome"/>
</dbReference>
<accession>A0A6I5ZWB8</accession>
<dbReference type="InterPro" id="IPR050792">
    <property type="entry name" value="ADP-ribosylglycohydrolase"/>
</dbReference>
<keyword evidence="3" id="KW-0460">Magnesium</keyword>
<dbReference type="InterPro" id="IPR036705">
    <property type="entry name" value="Ribosyl_crysJ1_sf"/>
</dbReference>
<comment type="cofactor">
    <cofactor evidence="3">
        <name>Mg(2+)</name>
        <dbReference type="ChEBI" id="CHEBI:18420"/>
    </cofactor>
    <text evidence="3">Binds 2 magnesium ions per subunit.</text>
</comment>
<comment type="similarity">
    <text evidence="1">Belongs to the ADP-ribosylglycohydrolase family.</text>
</comment>
<organism evidence="4 5">
    <name type="scientific">Neomoorella glycerini</name>
    <dbReference type="NCBI Taxonomy" id="55779"/>
    <lineage>
        <taxon>Bacteria</taxon>
        <taxon>Bacillati</taxon>
        <taxon>Bacillota</taxon>
        <taxon>Clostridia</taxon>
        <taxon>Neomoorellales</taxon>
        <taxon>Neomoorellaceae</taxon>
        <taxon>Neomoorella</taxon>
    </lineage>
</organism>